<keyword evidence="4" id="KW-1185">Reference proteome</keyword>
<evidence type="ECO:0000259" key="1">
    <source>
        <dbReference type="Pfam" id="PF13391"/>
    </source>
</evidence>
<dbReference type="Pfam" id="PF26345">
    <property type="entry name" value="ScoMcrA_N"/>
    <property type="match status" value="1"/>
</dbReference>
<evidence type="ECO:0000313" key="3">
    <source>
        <dbReference type="EMBL" id="MEM5290694.1"/>
    </source>
</evidence>
<dbReference type="InterPro" id="IPR058807">
    <property type="entry name" value="ScoMcrA_N"/>
</dbReference>
<sequence>MAIPVSLLTVENVRKAAAIWRRESGYGRFGNGQRYEVKVGRALYPVKAIAAIALKLAGHPPLTPDDFPSRKNGTLHNAFEKLGFTIHDMGEQNRELPEPCPITVAGLLEIITGLGADIVITKNKKHQSESNFRIDASNPNQWLDGNWTGLPVQIEPDEAFVLHWVVHKSLVCIGCYRGTIPAATGGNCLILDKAHFYFITDIKGNSGAHETLRGILKQNGPVTYSYFRPMADSTPKGTPEQRFRIAQARLEQPAFHRAVMAHYGNRCVVSKCTTADLLDAAHLPGRDWRKGHNKASDGIALRVDLHRALDRKLIKLDKDHQLIWVSPSLNGLYDEYLFTARRAKRA</sequence>
<gene>
    <name evidence="3" type="ORF">V4C55_33745</name>
</gene>
<dbReference type="RefSeq" id="WP_201647974.1">
    <property type="nucleotide sequence ID" value="NZ_CAJHCS010000001.1"/>
</dbReference>
<evidence type="ECO:0000259" key="2">
    <source>
        <dbReference type="Pfam" id="PF26345"/>
    </source>
</evidence>
<reference evidence="3 4" key="1">
    <citation type="submission" date="2024-01" db="EMBL/GenBank/DDBJ databases">
        <title>The diversity of rhizobia nodulating Mimosa spp. in eleven states of Brazil covering several biomes is determined by host plant, location, and edaphic factors.</title>
        <authorList>
            <person name="Rouws L."/>
            <person name="Barauna A."/>
            <person name="Beukes C."/>
            <person name="De Faria S.M."/>
            <person name="Gross E."/>
            <person name="Dos Reis Junior F.B."/>
            <person name="Simon M."/>
            <person name="Maluk M."/>
            <person name="Odee D.W."/>
            <person name="Kenicer G."/>
            <person name="Young J.P.W."/>
            <person name="Reis V.M."/>
            <person name="Zilli J."/>
            <person name="James E.K."/>
        </authorList>
    </citation>
    <scope>NUCLEOTIDE SEQUENCE [LARGE SCALE GENOMIC DNA]</scope>
    <source>
        <strain evidence="3 4">JPY77</strain>
    </source>
</reference>
<keyword evidence="3" id="KW-0255">Endonuclease</keyword>
<evidence type="ECO:0000313" key="4">
    <source>
        <dbReference type="Proteomes" id="UP001494588"/>
    </source>
</evidence>
<dbReference type="Proteomes" id="UP001494588">
    <property type="component" value="Unassembled WGS sequence"/>
</dbReference>
<feature type="domain" description="ScoMcrA-like N-terminal head" evidence="2">
    <location>
        <begin position="28"/>
        <end position="87"/>
    </location>
</feature>
<accession>A0ABU9QMN1</accession>
<organism evidence="3 4">
    <name type="scientific">Paraburkholderia sabiae</name>
    <dbReference type="NCBI Taxonomy" id="273251"/>
    <lineage>
        <taxon>Bacteria</taxon>
        <taxon>Pseudomonadati</taxon>
        <taxon>Pseudomonadota</taxon>
        <taxon>Betaproteobacteria</taxon>
        <taxon>Burkholderiales</taxon>
        <taxon>Burkholderiaceae</taxon>
        <taxon>Paraburkholderia</taxon>
    </lineage>
</organism>
<proteinExistence type="predicted"/>
<dbReference type="InterPro" id="IPR003615">
    <property type="entry name" value="HNH_nuc"/>
</dbReference>
<protein>
    <submittedName>
        <fullName evidence="3">HNH endonuclease</fullName>
    </submittedName>
</protein>
<comment type="caution">
    <text evidence="3">The sequence shown here is derived from an EMBL/GenBank/DDBJ whole genome shotgun (WGS) entry which is preliminary data.</text>
</comment>
<keyword evidence="3" id="KW-0378">Hydrolase</keyword>
<name>A0ABU9QMN1_9BURK</name>
<dbReference type="GO" id="GO:0004519">
    <property type="term" value="F:endonuclease activity"/>
    <property type="evidence" value="ECO:0007669"/>
    <property type="project" value="UniProtKB-KW"/>
</dbReference>
<keyword evidence="3" id="KW-0540">Nuclease</keyword>
<dbReference type="EMBL" id="JAZHGC010000039">
    <property type="protein sequence ID" value="MEM5290694.1"/>
    <property type="molecule type" value="Genomic_DNA"/>
</dbReference>
<feature type="domain" description="HNH nuclease" evidence="1">
    <location>
        <begin position="267"/>
        <end position="314"/>
    </location>
</feature>
<dbReference type="Pfam" id="PF13391">
    <property type="entry name" value="HNH_2"/>
    <property type="match status" value="1"/>
</dbReference>